<keyword evidence="6" id="KW-1185">Reference proteome</keyword>
<dbReference type="Gene3D" id="3.90.870.40">
    <property type="match status" value="1"/>
</dbReference>
<evidence type="ECO:0000259" key="3">
    <source>
        <dbReference type="PROSITE" id="PS51160"/>
    </source>
</evidence>
<dbReference type="InterPro" id="IPR006070">
    <property type="entry name" value="Sua5-like_dom"/>
</dbReference>
<evidence type="ECO:0000313" key="5">
    <source>
        <dbReference type="EMBL" id="KLL11662.1"/>
    </source>
</evidence>
<dbReference type="Proteomes" id="UP000035425">
    <property type="component" value="Unassembled WGS sequence"/>
</dbReference>
<dbReference type="SUPFAM" id="SSF54975">
    <property type="entry name" value="Acylphosphatase/BLUF domain-like"/>
    <property type="match status" value="1"/>
</dbReference>
<evidence type="ECO:0000256" key="2">
    <source>
        <dbReference type="PROSITE-ProRule" id="PRU00520"/>
    </source>
</evidence>
<feature type="domain" description="Acylphosphatase-like" evidence="3">
    <location>
        <begin position="27"/>
        <end position="114"/>
    </location>
</feature>
<dbReference type="Pfam" id="PF07503">
    <property type="entry name" value="zf-HYPF"/>
    <property type="match status" value="2"/>
</dbReference>
<dbReference type="InterPro" id="IPR017945">
    <property type="entry name" value="DHBP_synth_RibB-like_a/b_dom"/>
</dbReference>
<dbReference type="PROSITE" id="PS00150">
    <property type="entry name" value="ACYLPHOSPHATASE_1"/>
    <property type="match status" value="1"/>
</dbReference>
<dbReference type="RefSeq" id="WP_052914520.1">
    <property type="nucleotide sequence ID" value="NZ_JWIO01000013.1"/>
</dbReference>
<dbReference type="InterPro" id="IPR017968">
    <property type="entry name" value="Acylphosphatase_CS"/>
</dbReference>
<dbReference type="PANTHER" id="PTHR42959:SF1">
    <property type="entry name" value="CARBAMOYLTRANSFERASE HYPF"/>
    <property type="match status" value="1"/>
</dbReference>
<comment type="similarity">
    <text evidence="1">Belongs to the carbamoyltransferase HypF family.</text>
</comment>
<evidence type="ECO:0000259" key="4">
    <source>
        <dbReference type="PROSITE" id="PS51163"/>
    </source>
</evidence>
<protein>
    <recommendedName>
        <fullName evidence="2">acylphosphatase</fullName>
        <ecNumber evidence="2">3.6.1.7</ecNumber>
    </recommendedName>
</protein>
<comment type="catalytic activity">
    <reaction evidence="2">
        <text>an acyl phosphate + H2O = a carboxylate + phosphate + H(+)</text>
        <dbReference type="Rhea" id="RHEA:14965"/>
        <dbReference type="ChEBI" id="CHEBI:15377"/>
        <dbReference type="ChEBI" id="CHEBI:15378"/>
        <dbReference type="ChEBI" id="CHEBI:29067"/>
        <dbReference type="ChEBI" id="CHEBI:43474"/>
        <dbReference type="ChEBI" id="CHEBI:59918"/>
        <dbReference type="EC" id="3.6.1.7"/>
    </reaction>
</comment>
<dbReference type="InterPro" id="IPR001792">
    <property type="entry name" value="Acylphosphatase-like_dom"/>
</dbReference>
<dbReference type="Pfam" id="PF00708">
    <property type="entry name" value="Acylphosphatase"/>
    <property type="match status" value="1"/>
</dbReference>
<evidence type="ECO:0000313" key="6">
    <source>
        <dbReference type="Proteomes" id="UP000035425"/>
    </source>
</evidence>
<dbReference type="Gene3D" id="3.30.420.40">
    <property type="match status" value="1"/>
</dbReference>
<feature type="active site" evidence="2">
    <location>
        <position position="42"/>
    </location>
</feature>
<dbReference type="PANTHER" id="PTHR42959">
    <property type="entry name" value="CARBAMOYLTRANSFERASE"/>
    <property type="match status" value="1"/>
</dbReference>
<feature type="domain" description="YrdC-like" evidence="4">
    <location>
        <begin position="291"/>
        <end position="483"/>
    </location>
</feature>
<dbReference type="PROSITE" id="PS51163">
    <property type="entry name" value="YRDC"/>
    <property type="match status" value="1"/>
</dbReference>
<name>A0ABR5F4S1_9ACTN</name>
<sequence length="965" mass="99851">MTAEGVCPAVIGHARAGEPGHPGAVWRRRVRVEGVVQGVGFRPFVHRLATALGVDGFVGNDSGSVFIEVQGSPATVAQFLRRLRGDAPAPARVTTVRVDDAPPVTGEAGFRIVASRDGCEGVHAAHTVGAVVPPDTAVCDDCVRELFDPADRRYRHPFITCTACGPRFTIIRSLPYDRAATTMAGFPMCSACAAEYHDPADRRFHAQPVCCPDCGPRLSFVPFTPLACSAPAVADGHHSVTGPWDAAELEAARPAASNSAGIGPEAIGAEVIGAGVPGAAETPEAEVTGSDGALAAAQRALADGRVVAVKGIGGYHLACRADSPVAVRLLRERKARVGKAFAVMVRDLDVARRLAEIGPAEAAVLRGPARPIVLLRRRADAPVAADVAPGNPLIGLLLPYSPLHHLLFAQVPGAAVVPPACVVLTSANLADEPICFDDTDARGRLPALADAMLTHDRPILLPCDDSVVRVVDGRELPIRRSRGHTPLLVEFGRTAPVGSRGRPASAGRVGRVADQDGSRRPVEVVLAVGGELKNTFCVTDGERAFCSAHVGDMGGLAALRAFERSVEQFTAVYAMRPARLVADAHPGYSTRRWAERHAGDRPPLLVQHHHAHVVSLLAEHGRLGEPIIGVAFDGTGYGIGGTDSAVPSGAGRDALSRDRASRDGVLRGGVLRGDEVRGDEVWGGEVLLLGADSHRFTRVGHLRAVPLPGGDAAVRNPCRMALSHLAAAGIPWAPDLPAVAACRPAELAAVRSQLDSGIGCVPCTSMGRLFDAVSALLGICHRVEYEGQAAIALEAAALEAVTVPAAGAAASQEARLGSGAGPASGIPAAVGMSKVPGISGLTVAPRLTVGADGVLDPAPLLRALVAGLRDGVPVAVLAAAFHEAVADAVAEVVTRVGRQRGVSLAGLTGGVFQNVLLLRACQERLRTAGFDTLVHHLVPPNDGGLALGQAAVAVLRLRAGDDEER</sequence>
<dbReference type="InterPro" id="IPR011125">
    <property type="entry name" value="Znf_HypF"/>
</dbReference>
<dbReference type="Pfam" id="PF17788">
    <property type="entry name" value="HypF_C"/>
    <property type="match status" value="1"/>
</dbReference>
<feature type="active site" evidence="2">
    <location>
        <position position="60"/>
    </location>
</feature>
<evidence type="ECO:0000256" key="1">
    <source>
        <dbReference type="ARBA" id="ARBA00008097"/>
    </source>
</evidence>
<dbReference type="Gene3D" id="3.30.110.120">
    <property type="match status" value="1"/>
</dbReference>
<dbReference type="EC" id="3.6.1.7" evidence="2"/>
<dbReference type="InterPro" id="IPR055128">
    <property type="entry name" value="HypF_C_2"/>
</dbReference>
<proteinExistence type="inferred from homology"/>
<dbReference type="SUPFAM" id="SSF55821">
    <property type="entry name" value="YrdC/RibB"/>
    <property type="match status" value="1"/>
</dbReference>
<dbReference type="EMBL" id="JWIO01000013">
    <property type="protein sequence ID" value="KLL11662.1"/>
    <property type="molecule type" value="Genomic_DNA"/>
</dbReference>
<dbReference type="InterPro" id="IPR036046">
    <property type="entry name" value="Acylphosphatase-like_dom_sf"/>
</dbReference>
<dbReference type="InterPro" id="IPR041440">
    <property type="entry name" value="HypF_C"/>
</dbReference>
<reference evidence="5 6" key="1">
    <citation type="submission" date="2014-12" db="EMBL/GenBank/DDBJ databases">
        <title>Frankia sp. BMG5.1 draft genome.</title>
        <authorList>
            <person name="Gtari M."/>
            <person name="Ghodhbane-Gtari F."/>
            <person name="Nouioui I."/>
            <person name="Ktari A."/>
            <person name="Hezbri K."/>
            <person name="Mimouni W."/>
            <person name="Sbissi I."/>
            <person name="Ayari A."/>
            <person name="Yamanaka T."/>
            <person name="Normand P."/>
            <person name="Tisa L.S."/>
            <person name="Boudabous A."/>
        </authorList>
    </citation>
    <scope>NUCLEOTIDE SEQUENCE [LARGE SCALE GENOMIC DNA]</scope>
    <source>
        <strain evidence="5 6">BMG5.1</strain>
    </source>
</reference>
<keyword evidence="2" id="KW-0378">Hydrolase</keyword>
<organism evidence="5 6">
    <name type="scientific">Protofrankia coriariae</name>
    <dbReference type="NCBI Taxonomy" id="1562887"/>
    <lineage>
        <taxon>Bacteria</taxon>
        <taxon>Bacillati</taxon>
        <taxon>Actinomycetota</taxon>
        <taxon>Actinomycetes</taxon>
        <taxon>Frankiales</taxon>
        <taxon>Frankiaceae</taxon>
        <taxon>Protofrankia</taxon>
    </lineage>
</organism>
<dbReference type="PROSITE" id="PS51160">
    <property type="entry name" value="ACYLPHOSPHATASE_3"/>
    <property type="match status" value="1"/>
</dbReference>
<dbReference type="Gene3D" id="3.90.870.50">
    <property type="match status" value="1"/>
</dbReference>
<dbReference type="InterPro" id="IPR051060">
    <property type="entry name" value="Carbamoyltrans_HypF-like"/>
</dbReference>
<dbReference type="Pfam" id="PF22521">
    <property type="entry name" value="HypF_C_2"/>
    <property type="match status" value="1"/>
</dbReference>
<gene>
    <name evidence="5" type="ORF">FrCorBMG51_09845</name>
</gene>
<dbReference type="Pfam" id="PF01300">
    <property type="entry name" value="Sua5_yciO_yrdC"/>
    <property type="match status" value="1"/>
</dbReference>
<comment type="caution">
    <text evidence="5">The sequence shown here is derived from an EMBL/GenBank/DDBJ whole genome shotgun (WGS) entry which is preliminary data.</text>
</comment>
<accession>A0ABR5F4S1</accession>